<evidence type="ECO:0000256" key="1">
    <source>
        <dbReference type="SAM" id="Phobius"/>
    </source>
</evidence>
<feature type="transmembrane region" description="Helical" evidence="1">
    <location>
        <begin position="190"/>
        <end position="211"/>
    </location>
</feature>
<dbReference type="AlphaFoldDB" id="A0A915HLR5"/>
<dbReference type="Gene3D" id="1.20.1070.10">
    <property type="entry name" value="Rhodopsin 7-helix transmembrane proteins"/>
    <property type="match status" value="1"/>
</dbReference>
<dbReference type="WBParaSite" id="nRc.2.0.1.t02287-RA">
    <property type="protein sequence ID" value="nRc.2.0.1.t02287-RA"/>
    <property type="gene ID" value="nRc.2.0.1.g02287"/>
</dbReference>
<feature type="transmembrane region" description="Helical" evidence="1">
    <location>
        <begin position="103"/>
        <end position="123"/>
    </location>
</feature>
<keyword evidence="1" id="KW-1133">Transmembrane helix</keyword>
<dbReference type="SUPFAM" id="SSF81321">
    <property type="entry name" value="Family A G protein-coupled receptor-like"/>
    <property type="match status" value="1"/>
</dbReference>
<dbReference type="Proteomes" id="UP000887565">
    <property type="component" value="Unplaced"/>
</dbReference>
<evidence type="ECO:0000313" key="3">
    <source>
        <dbReference type="WBParaSite" id="nRc.2.0.1.t02287-RA"/>
    </source>
</evidence>
<keyword evidence="1" id="KW-0472">Membrane</keyword>
<sequence length="313" mass="35604">MNDTLENQSLYLLIYQNQTLLILNSASILLNWIAFGFNLLIIVVILNNISAIWNRFYFFVLFQCACEALGCCQVGIFQILRLWAINREETDQMILPGLSCLGLVGLSYVSEVAFSNMLLMFALEQFRMQFSPMSYNLMAMKSAYWFAVLNACLPALFIVLPLIIDQSKDSTSILCLSYYSAVFEFQAKTILVYTFCVNSLAIMVNVCSILYNKKKLFTPRVNPLARSPVQASLSKEAFVEYMKTLVWIETFIGMPYSILRLITLLCELKDSSFMHILGVALAADGLHRMVAPLLLLIKNKHVRAYTIAMFKKN</sequence>
<evidence type="ECO:0000313" key="2">
    <source>
        <dbReference type="Proteomes" id="UP000887565"/>
    </source>
</evidence>
<protein>
    <submittedName>
        <fullName evidence="3">Uncharacterized protein</fullName>
    </submittedName>
</protein>
<accession>A0A915HLR5</accession>
<keyword evidence="1" id="KW-0812">Transmembrane</keyword>
<feature type="transmembrane region" description="Helical" evidence="1">
    <location>
        <begin position="143"/>
        <end position="164"/>
    </location>
</feature>
<feature type="transmembrane region" description="Helical" evidence="1">
    <location>
        <begin position="20"/>
        <end position="46"/>
    </location>
</feature>
<keyword evidence="2" id="KW-1185">Reference proteome</keyword>
<proteinExistence type="predicted"/>
<feature type="transmembrane region" description="Helical" evidence="1">
    <location>
        <begin position="244"/>
        <end position="262"/>
    </location>
</feature>
<reference evidence="3" key="1">
    <citation type="submission" date="2022-11" db="UniProtKB">
        <authorList>
            <consortium name="WormBaseParasite"/>
        </authorList>
    </citation>
    <scope>IDENTIFICATION</scope>
</reference>
<name>A0A915HLR5_ROMCU</name>
<organism evidence="2 3">
    <name type="scientific">Romanomermis culicivorax</name>
    <name type="common">Nematode worm</name>
    <dbReference type="NCBI Taxonomy" id="13658"/>
    <lineage>
        <taxon>Eukaryota</taxon>
        <taxon>Metazoa</taxon>
        <taxon>Ecdysozoa</taxon>
        <taxon>Nematoda</taxon>
        <taxon>Enoplea</taxon>
        <taxon>Dorylaimia</taxon>
        <taxon>Mermithida</taxon>
        <taxon>Mermithoidea</taxon>
        <taxon>Mermithidae</taxon>
        <taxon>Romanomermis</taxon>
    </lineage>
</organism>
<feature type="transmembrane region" description="Helical" evidence="1">
    <location>
        <begin position="274"/>
        <end position="297"/>
    </location>
</feature>
<feature type="transmembrane region" description="Helical" evidence="1">
    <location>
        <begin position="58"/>
        <end position="83"/>
    </location>
</feature>